<organism evidence="3 5">
    <name type="scientific">Adineta ricciae</name>
    <name type="common">Rotifer</name>
    <dbReference type="NCBI Taxonomy" id="249248"/>
    <lineage>
        <taxon>Eukaryota</taxon>
        <taxon>Metazoa</taxon>
        <taxon>Spiralia</taxon>
        <taxon>Gnathifera</taxon>
        <taxon>Rotifera</taxon>
        <taxon>Eurotatoria</taxon>
        <taxon>Bdelloidea</taxon>
        <taxon>Adinetida</taxon>
        <taxon>Adinetidae</taxon>
        <taxon>Adineta</taxon>
    </lineage>
</organism>
<dbReference type="EMBL" id="CAJNOR010001907">
    <property type="protein sequence ID" value="CAF1218045.1"/>
    <property type="molecule type" value="Genomic_DNA"/>
</dbReference>
<evidence type="ECO:0000256" key="1">
    <source>
        <dbReference type="SAM" id="SignalP"/>
    </source>
</evidence>
<dbReference type="Proteomes" id="UP000663828">
    <property type="component" value="Unassembled WGS sequence"/>
</dbReference>
<gene>
    <name evidence="3" type="ORF">EDS130_LOCUS40633</name>
    <name evidence="2" type="ORF">XAT740_LOCUS24554</name>
</gene>
<proteinExistence type="predicted"/>
<feature type="chain" id="PRO_5036228615" evidence="1">
    <location>
        <begin position="22"/>
        <end position="263"/>
    </location>
</feature>
<accession>A0A815QUH9</accession>
<evidence type="ECO:0000313" key="2">
    <source>
        <dbReference type="EMBL" id="CAF1218045.1"/>
    </source>
</evidence>
<feature type="signal peptide" evidence="1">
    <location>
        <begin position="1"/>
        <end position="21"/>
    </location>
</feature>
<dbReference type="Proteomes" id="UP000663852">
    <property type="component" value="Unassembled WGS sequence"/>
</dbReference>
<dbReference type="AlphaFoldDB" id="A0A815QUH9"/>
<keyword evidence="4" id="KW-1185">Reference proteome</keyword>
<keyword evidence="1" id="KW-0732">Signal</keyword>
<evidence type="ECO:0000313" key="3">
    <source>
        <dbReference type="EMBL" id="CAF1468529.1"/>
    </source>
</evidence>
<reference evidence="3" key="1">
    <citation type="submission" date="2021-02" db="EMBL/GenBank/DDBJ databases">
        <authorList>
            <person name="Nowell W R."/>
        </authorList>
    </citation>
    <scope>NUCLEOTIDE SEQUENCE</scope>
</reference>
<sequence>MKSLNHRSLFVLFITSQTLHAIRIGSVANATFHAWNFTQIYPILTCNECTCTALMLSAAGWNCMIMNKTCQLISNYSSNDIGLKDAINTTFSFQQFPFKQVTTQTLITTQSPLESSCSNARFYANIWTFCTSYYPRPSLYNLTLTIRLLTDMNYIWYLDDVSVRTSTSTELITNGNFESSPPLYRWSTGYPSSCYEQFGLSSTQYHSSNRSYYDACRTNITWISQSLYTSTFYGYYNVSFWIYLDHITSSGNLSNVGVSWNLV</sequence>
<dbReference type="OrthoDB" id="10048422at2759"/>
<name>A0A815QUH9_ADIRI</name>
<evidence type="ECO:0000313" key="5">
    <source>
        <dbReference type="Proteomes" id="UP000663852"/>
    </source>
</evidence>
<dbReference type="EMBL" id="CAJNOJ010000498">
    <property type="protein sequence ID" value="CAF1468529.1"/>
    <property type="molecule type" value="Genomic_DNA"/>
</dbReference>
<evidence type="ECO:0000313" key="4">
    <source>
        <dbReference type="Proteomes" id="UP000663828"/>
    </source>
</evidence>
<protein>
    <submittedName>
        <fullName evidence="3">Uncharacterized protein</fullName>
    </submittedName>
</protein>
<comment type="caution">
    <text evidence="3">The sequence shown here is derived from an EMBL/GenBank/DDBJ whole genome shotgun (WGS) entry which is preliminary data.</text>
</comment>